<evidence type="ECO:0000256" key="1">
    <source>
        <dbReference type="SAM" id="MobiDB-lite"/>
    </source>
</evidence>
<protein>
    <recommendedName>
        <fullName evidence="4">PH domain-containing protein</fullName>
    </recommendedName>
</protein>
<accession>A0AAW1CRA6</accession>
<dbReference type="SUPFAM" id="SSF50729">
    <property type="entry name" value="PH domain-like"/>
    <property type="match status" value="1"/>
</dbReference>
<feature type="compositionally biased region" description="Basic and acidic residues" evidence="1">
    <location>
        <begin position="111"/>
        <end position="130"/>
    </location>
</feature>
<organism evidence="2 3">
    <name type="scientific">Rhynocoris fuscipes</name>
    <dbReference type="NCBI Taxonomy" id="488301"/>
    <lineage>
        <taxon>Eukaryota</taxon>
        <taxon>Metazoa</taxon>
        <taxon>Ecdysozoa</taxon>
        <taxon>Arthropoda</taxon>
        <taxon>Hexapoda</taxon>
        <taxon>Insecta</taxon>
        <taxon>Pterygota</taxon>
        <taxon>Neoptera</taxon>
        <taxon>Paraneoptera</taxon>
        <taxon>Hemiptera</taxon>
        <taxon>Heteroptera</taxon>
        <taxon>Panheteroptera</taxon>
        <taxon>Cimicomorpha</taxon>
        <taxon>Reduviidae</taxon>
        <taxon>Harpactorinae</taxon>
        <taxon>Harpactorini</taxon>
        <taxon>Rhynocoris</taxon>
    </lineage>
</organism>
<evidence type="ECO:0000313" key="3">
    <source>
        <dbReference type="Proteomes" id="UP001461498"/>
    </source>
</evidence>
<sequence length="643" mass="72686">MEGQVSERTLTPVDTDIPNLDDKCFVDIPLNKKDPLFDDCKLSSISDDKQTGATVVKRPGKRGRDGREKKRVSFHETVVGDGPKATVWERRSCDVETILGGWWTSFTSSDPGEKGEDALDMERGAPEGSDDPHLLYVETAIPALKADASSTPIKLPSTKVKETNVDKPLTVQKSFWKTSSPIINKSPVKNTNKNLNPLIRHIKRPTHVVSLCPKIPASPAGGGAITEEYDTDQNQLSLHFEKIRPDYSSMEKLFNCSVYKVYKMLETNGEACLCVLTKNELCFISLTKEHNLSMQRIQYRDLKYVRVGPCDEQISLEGGRKLICASRGGELCSWLHYAVFKETGKILNFPRIEATDVLRSVSHDSICEDVLYCTWTILSNEVSTPSELALSDHLMFSIGTLRRFWEPALVEIREGKLLLKPSSRSSRSLSLHLDECVSCERLLTSRCQANRKDHRPHTFCLRFEKQSPRDTLILCLAASDDRSVSNWMEVILKQCKGGWKEYHNNDRCLGLEGQFLMLTPHSILLLSSNLDDATLKSENKNRLISRTSVQHVSAILTGPAYIILELDCHEVEDKASDWLLYFLSEEIKTSFVEFLINIKPQLQSMVFDHKGVSCSWAKCEMQSRDIESRFEPLRNYLNSITTV</sequence>
<proteinExistence type="predicted"/>
<dbReference type="EMBL" id="JAPXFL010000010">
    <property type="protein sequence ID" value="KAK9500258.1"/>
    <property type="molecule type" value="Genomic_DNA"/>
</dbReference>
<feature type="region of interest" description="Disordered" evidence="1">
    <location>
        <begin position="48"/>
        <end position="71"/>
    </location>
</feature>
<feature type="region of interest" description="Disordered" evidence="1">
    <location>
        <begin position="106"/>
        <end position="130"/>
    </location>
</feature>
<evidence type="ECO:0000313" key="2">
    <source>
        <dbReference type="EMBL" id="KAK9500258.1"/>
    </source>
</evidence>
<dbReference type="AlphaFoldDB" id="A0AAW1CRA6"/>
<gene>
    <name evidence="2" type="ORF">O3M35_001551</name>
</gene>
<reference evidence="2 3" key="1">
    <citation type="submission" date="2022-12" db="EMBL/GenBank/DDBJ databases">
        <title>Chromosome-level genome assembly of true bugs.</title>
        <authorList>
            <person name="Ma L."/>
            <person name="Li H."/>
        </authorList>
    </citation>
    <scope>NUCLEOTIDE SEQUENCE [LARGE SCALE GENOMIC DNA]</scope>
    <source>
        <strain evidence="2">Lab_2022b</strain>
    </source>
</reference>
<dbReference type="InterPro" id="IPR011993">
    <property type="entry name" value="PH-like_dom_sf"/>
</dbReference>
<keyword evidence="3" id="KW-1185">Reference proteome</keyword>
<comment type="caution">
    <text evidence="2">The sequence shown here is derived from an EMBL/GenBank/DDBJ whole genome shotgun (WGS) entry which is preliminary data.</text>
</comment>
<dbReference type="Gene3D" id="2.30.29.30">
    <property type="entry name" value="Pleckstrin-homology domain (PH domain)/Phosphotyrosine-binding domain (PTB)"/>
    <property type="match status" value="1"/>
</dbReference>
<evidence type="ECO:0008006" key="4">
    <source>
        <dbReference type="Google" id="ProtNLM"/>
    </source>
</evidence>
<dbReference type="Proteomes" id="UP001461498">
    <property type="component" value="Unassembled WGS sequence"/>
</dbReference>
<feature type="compositionally biased region" description="Basic and acidic residues" evidence="1">
    <location>
        <begin position="62"/>
        <end position="71"/>
    </location>
</feature>
<name>A0AAW1CRA6_9HEMI</name>